<reference evidence="1" key="2">
    <citation type="journal article" date="2015" name="Data Brief">
        <title>Shoot transcriptome of the giant reed, Arundo donax.</title>
        <authorList>
            <person name="Barrero R.A."/>
            <person name="Guerrero F.D."/>
            <person name="Moolhuijzen P."/>
            <person name="Goolsby J.A."/>
            <person name="Tidwell J."/>
            <person name="Bellgard S.E."/>
            <person name="Bellgard M.I."/>
        </authorList>
    </citation>
    <scope>NUCLEOTIDE SEQUENCE</scope>
    <source>
        <tissue evidence="1">Shoot tissue taken approximately 20 cm above the soil surface</tissue>
    </source>
</reference>
<proteinExistence type="predicted"/>
<dbReference type="AlphaFoldDB" id="A0A0A9BFG7"/>
<accession>A0A0A9BFG7</accession>
<evidence type="ECO:0000313" key="1">
    <source>
        <dbReference type="EMBL" id="JAD62704.1"/>
    </source>
</evidence>
<dbReference type="EMBL" id="GBRH01235191">
    <property type="protein sequence ID" value="JAD62704.1"/>
    <property type="molecule type" value="Transcribed_RNA"/>
</dbReference>
<sequence length="160" mass="17468">MTSIFTVSIFFQSKRIKLVTSFLVARTTLNFILHKIINHTNILLPCLNLLLLIWLICKNNKILLQILIRRLNSRQIAPIKQLRDIRVDSLLDPPHRLRNLPGTDRSMTQVVSLDVYGEAGPRGAAAVEEYCGGAAATGGGEGGAELAEVGEVVVPVVGEA</sequence>
<organism evidence="1">
    <name type="scientific">Arundo donax</name>
    <name type="common">Giant reed</name>
    <name type="synonym">Donax arundinaceus</name>
    <dbReference type="NCBI Taxonomy" id="35708"/>
    <lineage>
        <taxon>Eukaryota</taxon>
        <taxon>Viridiplantae</taxon>
        <taxon>Streptophyta</taxon>
        <taxon>Embryophyta</taxon>
        <taxon>Tracheophyta</taxon>
        <taxon>Spermatophyta</taxon>
        <taxon>Magnoliopsida</taxon>
        <taxon>Liliopsida</taxon>
        <taxon>Poales</taxon>
        <taxon>Poaceae</taxon>
        <taxon>PACMAD clade</taxon>
        <taxon>Arundinoideae</taxon>
        <taxon>Arundineae</taxon>
        <taxon>Arundo</taxon>
    </lineage>
</organism>
<protein>
    <submittedName>
        <fullName evidence="1">Uncharacterized protein</fullName>
    </submittedName>
</protein>
<name>A0A0A9BFG7_ARUDO</name>
<reference evidence="1" key="1">
    <citation type="submission" date="2014-09" db="EMBL/GenBank/DDBJ databases">
        <authorList>
            <person name="Magalhaes I.L.F."/>
            <person name="Oliveira U."/>
            <person name="Santos F.R."/>
            <person name="Vidigal T.H.D.A."/>
            <person name="Brescovit A.D."/>
            <person name="Santos A.J."/>
        </authorList>
    </citation>
    <scope>NUCLEOTIDE SEQUENCE</scope>
    <source>
        <tissue evidence="1">Shoot tissue taken approximately 20 cm above the soil surface</tissue>
    </source>
</reference>